<protein>
    <submittedName>
        <fullName evidence="1">Uncharacterized protein</fullName>
    </submittedName>
</protein>
<sequence>MSPRPRRQASRYKAADELLDKVALITGGDSGFIVGEDLALTGGETDNR</sequence>
<proteinExistence type="predicted"/>
<name>A0A7T4PCN3_9ACTN</name>
<dbReference type="RefSeq" id="WP_198501795.1">
    <property type="nucleotide sequence ID" value="NZ_CP065959.1"/>
</dbReference>
<organism evidence="1 2">
    <name type="scientific">Streptomyces alfalfae</name>
    <dbReference type="NCBI Taxonomy" id="1642299"/>
    <lineage>
        <taxon>Bacteria</taxon>
        <taxon>Bacillati</taxon>
        <taxon>Actinomycetota</taxon>
        <taxon>Actinomycetes</taxon>
        <taxon>Kitasatosporales</taxon>
        <taxon>Streptomycetaceae</taxon>
        <taxon>Streptomyces</taxon>
    </lineage>
</organism>
<evidence type="ECO:0000313" key="1">
    <source>
        <dbReference type="EMBL" id="QQC87697.1"/>
    </source>
</evidence>
<reference evidence="1 2" key="1">
    <citation type="submission" date="2020-12" db="EMBL/GenBank/DDBJ databases">
        <title>Identification and biosynthesis of polyene macrolides produced by Streptomyces alfalfae Men-myco-93-63.</title>
        <authorList>
            <person name="Liu D."/>
            <person name="Li Y."/>
            <person name="Liu L."/>
            <person name="Han X."/>
            <person name="Shen F."/>
        </authorList>
    </citation>
    <scope>NUCLEOTIDE SEQUENCE [LARGE SCALE GENOMIC DNA]</scope>
    <source>
        <strain evidence="1 2">Men-myco-93-63</strain>
    </source>
</reference>
<accession>A0A7T4PCN3</accession>
<dbReference type="Proteomes" id="UP000596130">
    <property type="component" value="Chromosome"/>
</dbReference>
<evidence type="ECO:0000313" key="2">
    <source>
        <dbReference type="Proteomes" id="UP000596130"/>
    </source>
</evidence>
<gene>
    <name evidence="1" type="ORF">I8755_04210</name>
</gene>
<dbReference type="EMBL" id="CP065959">
    <property type="protein sequence ID" value="QQC87697.1"/>
    <property type="molecule type" value="Genomic_DNA"/>
</dbReference>
<dbReference type="AlphaFoldDB" id="A0A7T4PCN3"/>